<dbReference type="EMBL" id="CAJNOH010001227">
    <property type="protein sequence ID" value="CAF1192467.1"/>
    <property type="molecule type" value="Genomic_DNA"/>
</dbReference>
<evidence type="ECO:0000313" key="2">
    <source>
        <dbReference type="EMBL" id="CAF1491460.1"/>
    </source>
</evidence>
<dbReference type="SUPFAM" id="SSF69322">
    <property type="entry name" value="Tricorn protease domain 2"/>
    <property type="match status" value="1"/>
</dbReference>
<gene>
    <name evidence="2" type="ORF">JXQ802_LOCUS39887</name>
    <name evidence="1" type="ORF">PYM288_LOCUS24420</name>
</gene>
<name>A0A815SHM8_9BILA</name>
<comment type="caution">
    <text evidence="2">The sequence shown here is derived from an EMBL/GenBank/DDBJ whole genome shotgun (WGS) entry which is preliminary data.</text>
</comment>
<evidence type="ECO:0000313" key="1">
    <source>
        <dbReference type="EMBL" id="CAF1192467.1"/>
    </source>
</evidence>
<dbReference type="Proteomes" id="UP000663870">
    <property type="component" value="Unassembled WGS sequence"/>
</dbReference>
<sequence>MPPPYVIETCKQHDDSINSQIHPLVDEINNLDNQLLVLNVDEIIDKCRQKLDKWRHNSHKEIDRFYEEKFQELQQRCIERFTIINDIKRDVNQFEENGILVDVHPLIVNNNLIYIEKWTLNEIDISTLSSLYRTIDCSNNDWPVLTSNNRFLLLDQYPNLCLFDKELTIVKQCPWKYDRISDMCWSSTLNCFIMVTNKNGVFQVNENLTLIQSIETIEKKDWLSCTCSDVSLFLTTNDGHSGIFEFNLLSSFRFIKQWKFPQICNKDEFIYNIAYNNGTLALLISCQSFKYYSNKIVRIEVRSSSTLDQLWSLPLDITYQGGRVNRICSLTCDEWLVIDHKTSHLLHINKDGKVKAKRSYEPTAHNAILFGSNILAIRTTNCLNFHRV</sequence>
<reference evidence="2" key="1">
    <citation type="submission" date="2021-02" db="EMBL/GenBank/DDBJ databases">
        <authorList>
            <person name="Nowell W R."/>
        </authorList>
    </citation>
    <scope>NUCLEOTIDE SEQUENCE</scope>
</reference>
<keyword evidence="3" id="KW-1185">Reference proteome</keyword>
<accession>A0A815SHM8</accession>
<dbReference type="AlphaFoldDB" id="A0A815SHM8"/>
<dbReference type="Proteomes" id="UP000663854">
    <property type="component" value="Unassembled WGS sequence"/>
</dbReference>
<evidence type="ECO:0000313" key="3">
    <source>
        <dbReference type="Proteomes" id="UP000663870"/>
    </source>
</evidence>
<dbReference type="EMBL" id="CAJNOL010002351">
    <property type="protein sequence ID" value="CAF1491460.1"/>
    <property type="molecule type" value="Genomic_DNA"/>
</dbReference>
<protein>
    <submittedName>
        <fullName evidence="2">Uncharacterized protein</fullName>
    </submittedName>
</protein>
<proteinExistence type="predicted"/>
<organism evidence="2 3">
    <name type="scientific">Rotaria sordida</name>
    <dbReference type="NCBI Taxonomy" id="392033"/>
    <lineage>
        <taxon>Eukaryota</taxon>
        <taxon>Metazoa</taxon>
        <taxon>Spiralia</taxon>
        <taxon>Gnathifera</taxon>
        <taxon>Rotifera</taxon>
        <taxon>Eurotatoria</taxon>
        <taxon>Bdelloidea</taxon>
        <taxon>Philodinida</taxon>
        <taxon>Philodinidae</taxon>
        <taxon>Rotaria</taxon>
    </lineage>
</organism>